<evidence type="ECO:0000256" key="2">
    <source>
        <dbReference type="ARBA" id="ARBA00022679"/>
    </source>
</evidence>
<dbReference type="PANTHER" id="PTHR43542">
    <property type="entry name" value="METHYLTRANSFERASE"/>
    <property type="match status" value="1"/>
</dbReference>
<dbReference type="SUPFAM" id="SSF53335">
    <property type="entry name" value="S-adenosyl-L-methionine-dependent methyltransferases"/>
    <property type="match status" value="1"/>
</dbReference>
<accession>A0A4Y8KZM4</accession>
<comment type="caution">
    <text evidence="3">The sequence shown here is derived from an EMBL/GenBank/DDBJ whole genome shotgun (WGS) entry which is preliminary data.</text>
</comment>
<evidence type="ECO:0000313" key="4">
    <source>
        <dbReference type="Proteomes" id="UP000297861"/>
    </source>
</evidence>
<keyword evidence="1 3" id="KW-0489">Methyltransferase</keyword>
<dbReference type="Pfam" id="PF03602">
    <property type="entry name" value="Cons_hypoth95"/>
    <property type="match status" value="1"/>
</dbReference>
<dbReference type="GO" id="GO:0008168">
    <property type="term" value="F:methyltransferase activity"/>
    <property type="evidence" value="ECO:0007669"/>
    <property type="project" value="UniProtKB-KW"/>
</dbReference>
<dbReference type="Proteomes" id="UP000297861">
    <property type="component" value="Unassembled WGS sequence"/>
</dbReference>
<dbReference type="PANTHER" id="PTHR43542:SF1">
    <property type="entry name" value="METHYLTRANSFERASE"/>
    <property type="match status" value="1"/>
</dbReference>
<evidence type="ECO:0000256" key="1">
    <source>
        <dbReference type="ARBA" id="ARBA00022603"/>
    </source>
</evidence>
<dbReference type="PIRSF" id="PIRSF004553">
    <property type="entry name" value="CHP00095"/>
    <property type="match status" value="1"/>
</dbReference>
<name>A0A4Y8KZM4_9BACT</name>
<dbReference type="STRING" id="1121485.GCA_000426485_01541"/>
<dbReference type="OrthoDB" id="9803017at2"/>
<dbReference type="GO" id="GO:0003676">
    <property type="term" value="F:nucleic acid binding"/>
    <property type="evidence" value="ECO:0007669"/>
    <property type="project" value="InterPro"/>
</dbReference>
<dbReference type="InterPro" id="IPR002052">
    <property type="entry name" value="DNA_methylase_N6_adenine_CS"/>
</dbReference>
<dbReference type="Gene3D" id="3.40.50.150">
    <property type="entry name" value="Vaccinia Virus protein VP39"/>
    <property type="match status" value="1"/>
</dbReference>
<dbReference type="GO" id="GO:0031167">
    <property type="term" value="P:rRNA methylation"/>
    <property type="evidence" value="ECO:0007669"/>
    <property type="project" value="InterPro"/>
</dbReference>
<dbReference type="EMBL" id="SOML01000008">
    <property type="protein sequence ID" value="TFD95439.1"/>
    <property type="molecule type" value="Genomic_DNA"/>
</dbReference>
<dbReference type="InterPro" id="IPR029063">
    <property type="entry name" value="SAM-dependent_MTases_sf"/>
</dbReference>
<evidence type="ECO:0000313" key="3">
    <source>
        <dbReference type="EMBL" id="TFD95439.1"/>
    </source>
</evidence>
<keyword evidence="2 3" id="KW-0808">Transferase</keyword>
<gene>
    <name evidence="3" type="ORF">E2605_13580</name>
</gene>
<reference evidence="3 4" key="1">
    <citation type="submission" date="2019-03" db="EMBL/GenBank/DDBJ databases">
        <title>San Antonio Military Medical Center submission to MRSN (WRAIR), pending publication.</title>
        <authorList>
            <person name="Blyth D.M."/>
            <person name="Mccarthy S.L."/>
            <person name="Schall S.E."/>
            <person name="Stam J.A."/>
            <person name="Ong A.C."/>
            <person name="Mcgann P.T."/>
        </authorList>
    </citation>
    <scope>NUCLEOTIDE SEQUENCE [LARGE SCALE GENOMIC DNA]</scope>
    <source>
        <strain evidence="3 4">MRSN571793</strain>
    </source>
</reference>
<organism evidence="3 4">
    <name type="scientific">Dysgonomonas capnocytophagoides</name>
    <dbReference type="NCBI Taxonomy" id="45254"/>
    <lineage>
        <taxon>Bacteria</taxon>
        <taxon>Pseudomonadati</taxon>
        <taxon>Bacteroidota</taxon>
        <taxon>Bacteroidia</taxon>
        <taxon>Bacteroidales</taxon>
        <taxon>Dysgonomonadaceae</taxon>
        <taxon>Dysgonomonas</taxon>
    </lineage>
</organism>
<dbReference type="CDD" id="cd02440">
    <property type="entry name" value="AdoMet_MTases"/>
    <property type="match status" value="1"/>
</dbReference>
<sequence>MRIISGRYKGRRIEVPSSFKARPTTDFAKENLFNILNNWIDWDGLSALDLFGGTGSISFELVSRGCSKVISIEKSPMHYGFIEKTKKLLDAKELCSYKMDVFKYISICKEQFDFIFADPPYDLEFLPEVPKLIFEKDMLKDGGTFIMEHSKSNDFSALPYFYERRVYGSVNFSIFRKDSEE</sequence>
<dbReference type="RefSeq" id="WP_026628123.1">
    <property type="nucleotide sequence ID" value="NZ_AP028867.1"/>
</dbReference>
<dbReference type="InterPro" id="IPR004398">
    <property type="entry name" value="RNA_MeTrfase_RsmD"/>
</dbReference>
<protein>
    <submittedName>
        <fullName evidence="3">16S rRNA (Guanine(966)-N(2))-methyltransferase RsmD</fullName>
    </submittedName>
</protein>
<dbReference type="AlphaFoldDB" id="A0A4Y8KZM4"/>
<proteinExistence type="predicted"/>
<keyword evidence="4" id="KW-1185">Reference proteome</keyword>
<dbReference type="PROSITE" id="PS00092">
    <property type="entry name" value="N6_MTASE"/>
    <property type="match status" value="1"/>
</dbReference>